<evidence type="ECO:0000256" key="2">
    <source>
        <dbReference type="SAM" id="Phobius"/>
    </source>
</evidence>
<sequence>MKFFSLNRPGSITIAYLILGLGWIFLSDRITDLLFSNDIKQLSRFQLYKGSFYVIATSLILYFLIRRLYRAVNLRNQEMELLFSNPDLGLIRLDGDFKFLEVTSNFEKATGYFAHDLLGKPIFHFIPDQLIETSVKDFQKIKSSPSTKSFIFYLPFLAKNGNLLFFNLYGIQVPDKEKNFIAAVQNITKEELALQKLEAKNQQLIELASDQSHLVRAPLARILAISDLIDQKHHLNEEEKEFLIGKIKISAEELDMQIRKISLKMNS</sequence>
<evidence type="ECO:0000313" key="5">
    <source>
        <dbReference type="Proteomes" id="UP001307705"/>
    </source>
</evidence>
<organism evidence="4 5">
    <name type="scientific">Algoriphagus taiwanensis</name>
    <dbReference type="NCBI Taxonomy" id="1445656"/>
    <lineage>
        <taxon>Bacteria</taxon>
        <taxon>Pseudomonadati</taxon>
        <taxon>Bacteroidota</taxon>
        <taxon>Cytophagia</taxon>
        <taxon>Cytophagales</taxon>
        <taxon>Cyclobacteriaceae</taxon>
        <taxon>Algoriphagus</taxon>
    </lineage>
</organism>
<evidence type="ECO:0000256" key="1">
    <source>
        <dbReference type="SAM" id="Coils"/>
    </source>
</evidence>
<keyword evidence="2" id="KW-0812">Transmembrane</keyword>
<keyword evidence="2" id="KW-1133">Transmembrane helix</keyword>
<dbReference type="SMART" id="SM00091">
    <property type="entry name" value="PAS"/>
    <property type="match status" value="1"/>
</dbReference>
<evidence type="ECO:0000259" key="3">
    <source>
        <dbReference type="SMART" id="SM00091"/>
    </source>
</evidence>
<reference evidence="4 5" key="1">
    <citation type="submission" date="2023-08" db="EMBL/GenBank/DDBJ databases">
        <title>Draft genome sequence of Algoriphagus taiwanensis.</title>
        <authorList>
            <person name="Takatani N."/>
            <person name="Hosokawa M."/>
            <person name="Sawabe T."/>
        </authorList>
    </citation>
    <scope>NUCLEOTIDE SEQUENCE [LARGE SCALE GENOMIC DNA]</scope>
    <source>
        <strain evidence="4 5">JCM 19755</strain>
    </source>
</reference>
<dbReference type="SUPFAM" id="SSF47384">
    <property type="entry name" value="Homodimeric domain of signal transducing histidine kinase"/>
    <property type="match status" value="1"/>
</dbReference>
<keyword evidence="2" id="KW-0472">Membrane</keyword>
<gene>
    <name evidence="4" type="ORF">Ataiwa_30650</name>
</gene>
<dbReference type="Gene3D" id="3.30.450.20">
    <property type="entry name" value="PAS domain"/>
    <property type="match status" value="1"/>
</dbReference>
<dbReference type="SUPFAM" id="SSF55785">
    <property type="entry name" value="PYP-like sensor domain (PAS domain)"/>
    <property type="match status" value="1"/>
</dbReference>
<dbReference type="CDD" id="cd00130">
    <property type="entry name" value="PAS"/>
    <property type="match status" value="1"/>
</dbReference>
<dbReference type="Proteomes" id="UP001307705">
    <property type="component" value="Unassembled WGS sequence"/>
</dbReference>
<feature type="transmembrane region" description="Helical" evidence="2">
    <location>
        <begin position="50"/>
        <end position="69"/>
    </location>
</feature>
<feature type="domain" description="PAS" evidence="3">
    <location>
        <begin position="77"/>
        <end position="143"/>
    </location>
</feature>
<protein>
    <recommendedName>
        <fullName evidence="3">PAS domain-containing protein</fullName>
    </recommendedName>
</protein>
<proteinExistence type="predicted"/>
<evidence type="ECO:0000313" key="4">
    <source>
        <dbReference type="EMBL" id="GMQ34792.1"/>
    </source>
</evidence>
<dbReference type="NCBIfam" id="TIGR00229">
    <property type="entry name" value="sensory_box"/>
    <property type="match status" value="1"/>
</dbReference>
<keyword evidence="5" id="KW-1185">Reference proteome</keyword>
<accession>A0ABQ6Q719</accession>
<dbReference type="InterPro" id="IPR036097">
    <property type="entry name" value="HisK_dim/P_sf"/>
</dbReference>
<name>A0ABQ6Q719_9BACT</name>
<dbReference type="EMBL" id="BTPE01000011">
    <property type="protein sequence ID" value="GMQ34792.1"/>
    <property type="molecule type" value="Genomic_DNA"/>
</dbReference>
<keyword evidence="1" id="KW-0175">Coiled coil</keyword>
<dbReference type="InterPro" id="IPR000014">
    <property type="entry name" value="PAS"/>
</dbReference>
<dbReference type="InterPro" id="IPR035965">
    <property type="entry name" value="PAS-like_dom_sf"/>
</dbReference>
<comment type="caution">
    <text evidence="4">The sequence shown here is derived from an EMBL/GenBank/DDBJ whole genome shotgun (WGS) entry which is preliminary data.</text>
</comment>
<feature type="coiled-coil region" evidence="1">
    <location>
        <begin position="187"/>
        <end position="214"/>
    </location>
</feature>
<feature type="transmembrane region" description="Helical" evidence="2">
    <location>
        <begin position="12"/>
        <end position="30"/>
    </location>
</feature>